<feature type="domain" description="Tryptophan synthase beta chain-like PALP" evidence="10">
    <location>
        <begin position="50"/>
        <end position="332"/>
    </location>
</feature>
<accession>A0A8J7U7W9</accession>
<evidence type="ECO:0000313" key="11">
    <source>
        <dbReference type="EMBL" id="MBO1322963.1"/>
    </source>
</evidence>
<evidence type="ECO:0000313" key="12">
    <source>
        <dbReference type="Proteomes" id="UP000664417"/>
    </source>
</evidence>
<keyword evidence="7" id="KW-0198">Cysteine biosynthesis</keyword>
<dbReference type="FunFam" id="3.40.50.1100:FF:000016">
    <property type="entry name" value="Cysteine synthase A"/>
    <property type="match status" value="1"/>
</dbReference>
<evidence type="ECO:0000256" key="7">
    <source>
        <dbReference type="ARBA" id="ARBA00023192"/>
    </source>
</evidence>
<evidence type="ECO:0000256" key="6">
    <source>
        <dbReference type="ARBA" id="ARBA00022898"/>
    </source>
</evidence>
<dbReference type="EMBL" id="JAFREP010000046">
    <property type="protein sequence ID" value="MBO1322963.1"/>
    <property type="molecule type" value="Genomic_DNA"/>
</dbReference>
<keyword evidence="5" id="KW-0808">Transferase</keyword>
<dbReference type="AlphaFoldDB" id="A0A8J7U7W9"/>
<dbReference type="InterPro" id="IPR001216">
    <property type="entry name" value="P-phosphate_BS"/>
</dbReference>
<keyword evidence="6" id="KW-0663">Pyridoxal phosphate</keyword>
<dbReference type="RefSeq" id="WP_207862935.1">
    <property type="nucleotide sequence ID" value="NZ_JAFREP010000046.1"/>
</dbReference>
<dbReference type="Proteomes" id="UP000664417">
    <property type="component" value="Unassembled WGS sequence"/>
</dbReference>
<evidence type="ECO:0000256" key="1">
    <source>
        <dbReference type="ARBA" id="ARBA00001933"/>
    </source>
</evidence>
<comment type="caution">
    <text evidence="11">The sequence shown here is derived from an EMBL/GenBank/DDBJ whole genome shotgun (WGS) entry which is preliminary data.</text>
</comment>
<sequence length="351" mass="37865">MVNQAHSILNVPRDCFASGTLRESSETPQGNERQHDQGVTMKVTSSLIELIGNTPLVDISSIVPAGGAKLFAKLEYLNPGGSIKDRPALAMIEAAERDGRLEPGMTIVEPTAGNTGIGLALAGNLKGYRTVFFVPDRMSHEKIVLMQLYGAEVFLVDKCHGMTGCIERAHAYAAQHGRCFVPLQFENPANPEQAETRLGAEIEQQLGYVPDGMAIGAGTGGTFTGLARWLSNANPDSVRWLVQPEGSVFRGDEKRPYLVEGIGNSFVPKNLDLHLAHRILDIPCTVAFARCRDLARRLGILTGGSGGANAEAAIQLCTQLGEGKSVITVFPDNLERYASKEWVRNLVQGEN</sequence>
<evidence type="ECO:0000256" key="3">
    <source>
        <dbReference type="ARBA" id="ARBA00019371"/>
    </source>
</evidence>
<evidence type="ECO:0000256" key="2">
    <source>
        <dbReference type="ARBA" id="ARBA00007103"/>
    </source>
</evidence>
<dbReference type="InterPro" id="IPR050214">
    <property type="entry name" value="Cys_Synth/Cystath_Beta-Synth"/>
</dbReference>
<name>A0A8J7U7W9_9BACT</name>
<dbReference type="PROSITE" id="PS00901">
    <property type="entry name" value="CYS_SYNTHASE"/>
    <property type="match status" value="1"/>
</dbReference>
<protein>
    <recommendedName>
        <fullName evidence="3">Cysteine synthase</fullName>
    </recommendedName>
    <alternativeName>
        <fullName evidence="8">O-acetylserine (thiol)-lyase</fullName>
    </alternativeName>
    <alternativeName>
        <fullName evidence="9">O-acetylserine sulfhydrylase</fullName>
    </alternativeName>
</protein>
<evidence type="ECO:0000256" key="4">
    <source>
        <dbReference type="ARBA" id="ARBA00022605"/>
    </source>
</evidence>
<dbReference type="CDD" id="cd01561">
    <property type="entry name" value="CBS_like"/>
    <property type="match status" value="1"/>
</dbReference>
<keyword evidence="12" id="KW-1185">Reference proteome</keyword>
<evidence type="ECO:0000256" key="8">
    <source>
        <dbReference type="ARBA" id="ARBA00030296"/>
    </source>
</evidence>
<evidence type="ECO:0000256" key="5">
    <source>
        <dbReference type="ARBA" id="ARBA00022679"/>
    </source>
</evidence>
<gene>
    <name evidence="11" type="ORF">J3U88_31145</name>
</gene>
<dbReference type="GO" id="GO:0016765">
    <property type="term" value="F:transferase activity, transferring alkyl or aryl (other than methyl) groups"/>
    <property type="evidence" value="ECO:0007669"/>
    <property type="project" value="UniProtKB-ARBA"/>
</dbReference>
<dbReference type="InterPro" id="IPR001926">
    <property type="entry name" value="TrpB-like_PALP"/>
</dbReference>
<comment type="similarity">
    <text evidence="2">Belongs to the cysteine synthase/cystathionine beta-synthase family.</text>
</comment>
<keyword evidence="4" id="KW-0028">Amino-acid biosynthesis</keyword>
<proteinExistence type="inferred from homology"/>
<dbReference type="InterPro" id="IPR036052">
    <property type="entry name" value="TrpB-like_PALP_sf"/>
</dbReference>
<reference evidence="11" key="1">
    <citation type="submission" date="2021-03" db="EMBL/GenBank/DDBJ databases">
        <authorList>
            <person name="Wang G."/>
        </authorList>
    </citation>
    <scope>NUCLEOTIDE SEQUENCE</scope>
    <source>
        <strain evidence="11">KCTC 12899</strain>
    </source>
</reference>
<evidence type="ECO:0000256" key="9">
    <source>
        <dbReference type="ARBA" id="ARBA00033075"/>
    </source>
</evidence>
<dbReference type="GO" id="GO:0006535">
    <property type="term" value="P:cysteine biosynthetic process from serine"/>
    <property type="evidence" value="ECO:0007669"/>
    <property type="project" value="InterPro"/>
</dbReference>
<dbReference type="Gene3D" id="3.40.50.1100">
    <property type="match status" value="2"/>
</dbReference>
<dbReference type="SUPFAM" id="SSF53686">
    <property type="entry name" value="Tryptophan synthase beta subunit-like PLP-dependent enzymes"/>
    <property type="match status" value="1"/>
</dbReference>
<organism evidence="11 12">
    <name type="scientific">Acanthopleuribacter pedis</name>
    <dbReference type="NCBI Taxonomy" id="442870"/>
    <lineage>
        <taxon>Bacteria</taxon>
        <taxon>Pseudomonadati</taxon>
        <taxon>Acidobacteriota</taxon>
        <taxon>Holophagae</taxon>
        <taxon>Acanthopleuribacterales</taxon>
        <taxon>Acanthopleuribacteraceae</taxon>
        <taxon>Acanthopleuribacter</taxon>
    </lineage>
</organism>
<comment type="cofactor">
    <cofactor evidence="1">
        <name>pyridoxal 5'-phosphate</name>
        <dbReference type="ChEBI" id="CHEBI:597326"/>
    </cofactor>
</comment>
<dbReference type="PANTHER" id="PTHR10314">
    <property type="entry name" value="CYSTATHIONINE BETA-SYNTHASE"/>
    <property type="match status" value="1"/>
</dbReference>
<dbReference type="Pfam" id="PF00291">
    <property type="entry name" value="PALP"/>
    <property type="match status" value="1"/>
</dbReference>
<evidence type="ECO:0000259" key="10">
    <source>
        <dbReference type="Pfam" id="PF00291"/>
    </source>
</evidence>